<dbReference type="InterPro" id="IPR024671">
    <property type="entry name" value="Atg22-like"/>
</dbReference>
<feature type="transmembrane region" description="Helical" evidence="6">
    <location>
        <begin position="377"/>
        <end position="400"/>
    </location>
</feature>
<dbReference type="SUPFAM" id="SSF103473">
    <property type="entry name" value="MFS general substrate transporter"/>
    <property type="match status" value="1"/>
</dbReference>
<proteinExistence type="predicted"/>
<protein>
    <submittedName>
        <fullName evidence="8">MFS transporter</fullName>
    </submittedName>
</protein>
<feature type="transmembrane region" description="Helical" evidence="6">
    <location>
        <begin position="67"/>
        <end position="87"/>
    </location>
</feature>
<sequence length="443" mass="48771">MGEHIESDDVKTNEENLQLQSAIDSKKSILSWSFYDWANSAFATTVMAGFFPLFFESYWASGNAITVLGYSNSIASIIVAILAPFLGAIADRMSGKKKFLFTFAILGILTTGGLNFVAAGLWQWAVALYILGTIGFSGANIFYDSLLPSVASERKIDYVSSLGFSLGYIGGGLLFVLNVVWYLMPETFGFVDEAQAIKVSFLSVAIWWAVFSIPIILFVKESKTESGMTFRKAIKEGLQQLAETFRDIKHLKYVGLFLLGYWFYIDGVDTIIRMAVAYGTELGFTGESLIIALLMVQFVAFPGTLLYNLFAKKIGVKKAILVAIIAYGCITLLGAFMAQQWHFYALAFLIGCFQGGIQALSRSLYSRLIPKAKAAQFYGFFNMLGKFAAVIGPALMAYISDITGNVRYGILSVLSLFILGGIILYFVDIEKGEKMADEFLEAK</sequence>
<dbReference type="InterPro" id="IPR020846">
    <property type="entry name" value="MFS_dom"/>
</dbReference>
<dbReference type="AlphaFoldDB" id="A0A5B9D8R3"/>
<feature type="transmembrane region" description="Helical" evidence="6">
    <location>
        <begin position="343"/>
        <end position="365"/>
    </location>
</feature>
<evidence type="ECO:0000259" key="7">
    <source>
        <dbReference type="PROSITE" id="PS50850"/>
    </source>
</evidence>
<feature type="transmembrane region" description="Helical" evidence="6">
    <location>
        <begin position="99"/>
        <end position="118"/>
    </location>
</feature>
<feature type="transmembrane region" description="Helical" evidence="6">
    <location>
        <begin position="164"/>
        <end position="184"/>
    </location>
</feature>
<dbReference type="InterPro" id="IPR050495">
    <property type="entry name" value="ATG22/LtaA_families"/>
</dbReference>
<dbReference type="Proteomes" id="UP000321408">
    <property type="component" value="Chromosome"/>
</dbReference>
<dbReference type="RefSeq" id="WP_147662163.1">
    <property type="nucleotide sequence ID" value="NZ_CP042905.2"/>
</dbReference>
<feature type="transmembrane region" description="Helical" evidence="6">
    <location>
        <begin position="319"/>
        <end position="337"/>
    </location>
</feature>
<feature type="domain" description="Major facilitator superfamily (MFS) profile" evidence="7">
    <location>
        <begin position="29"/>
        <end position="433"/>
    </location>
</feature>
<dbReference type="PRINTS" id="PR01035">
    <property type="entry name" value="TCRTETA"/>
</dbReference>
<dbReference type="Pfam" id="PF11700">
    <property type="entry name" value="ATG22"/>
    <property type="match status" value="1"/>
</dbReference>
<gene>
    <name evidence="8" type="ORF">DSAG12_01072</name>
</gene>
<reference evidence="8 9" key="2">
    <citation type="journal article" date="2024" name="Int. J. Syst. Evol. Microbiol.">
        <title>Promethearchaeum syntrophicum gen. nov., sp. nov., an anaerobic, obligately syntrophic archaeon, the first isolate of the lineage 'Asgard' archaea, and proposal of the new archaeal phylum Promethearchaeota phyl. nov. and kingdom Promethearchaeati regn. nov.</title>
        <authorList>
            <person name="Imachi H."/>
            <person name="Nobu M.K."/>
            <person name="Kato S."/>
            <person name="Takaki Y."/>
            <person name="Miyazaki M."/>
            <person name="Miyata M."/>
            <person name="Ogawara M."/>
            <person name="Saito Y."/>
            <person name="Sakai S."/>
            <person name="Tahara Y.O."/>
            <person name="Takano Y."/>
            <person name="Tasumi E."/>
            <person name="Uematsu K."/>
            <person name="Yoshimura T."/>
            <person name="Itoh T."/>
            <person name="Ohkuma M."/>
            <person name="Takai K."/>
        </authorList>
    </citation>
    <scope>NUCLEOTIDE SEQUENCE [LARGE SCALE GENOMIC DNA]</scope>
    <source>
        <strain evidence="8 9">MK-D1</strain>
    </source>
</reference>
<dbReference type="PROSITE" id="PS50850">
    <property type="entry name" value="MFS"/>
    <property type="match status" value="1"/>
</dbReference>
<evidence type="ECO:0000256" key="5">
    <source>
        <dbReference type="ARBA" id="ARBA00023136"/>
    </source>
</evidence>
<dbReference type="PANTHER" id="PTHR23519:SF1">
    <property type="entry name" value="AUTOPHAGY-RELATED PROTEIN 22"/>
    <property type="match status" value="1"/>
</dbReference>
<dbReference type="InterPro" id="IPR036259">
    <property type="entry name" value="MFS_trans_sf"/>
</dbReference>
<feature type="transmembrane region" description="Helical" evidence="6">
    <location>
        <begin position="406"/>
        <end position="427"/>
    </location>
</feature>
<dbReference type="OrthoDB" id="383665at2157"/>
<dbReference type="InterPro" id="IPR001958">
    <property type="entry name" value="Tet-R_TetA/multi-R_MdtG-like"/>
</dbReference>
<feature type="transmembrane region" description="Helical" evidence="6">
    <location>
        <begin position="196"/>
        <end position="219"/>
    </location>
</feature>
<dbReference type="PANTHER" id="PTHR23519">
    <property type="entry name" value="AUTOPHAGY-RELATED PROTEIN 22"/>
    <property type="match status" value="1"/>
</dbReference>
<evidence type="ECO:0000313" key="9">
    <source>
        <dbReference type="Proteomes" id="UP000321408"/>
    </source>
</evidence>
<feature type="transmembrane region" description="Helical" evidence="6">
    <location>
        <begin position="34"/>
        <end position="55"/>
    </location>
</feature>
<feature type="transmembrane region" description="Helical" evidence="6">
    <location>
        <begin position="253"/>
        <end position="276"/>
    </location>
</feature>
<organism evidence="8 9">
    <name type="scientific">Promethearchaeum syntrophicum</name>
    <dbReference type="NCBI Taxonomy" id="2594042"/>
    <lineage>
        <taxon>Archaea</taxon>
        <taxon>Promethearchaeati</taxon>
        <taxon>Promethearchaeota</taxon>
        <taxon>Promethearchaeia</taxon>
        <taxon>Promethearchaeales</taxon>
        <taxon>Promethearchaeaceae</taxon>
        <taxon>Promethearchaeum</taxon>
    </lineage>
</organism>
<dbReference type="KEGG" id="psyt:DSAG12_01072"/>
<keyword evidence="9" id="KW-1185">Reference proteome</keyword>
<dbReference type="GeneID" id="41329069"/>
<keyword evidence="4 6" id="KW-1133">Transmembrane helix</keyword>
<accession>A0A5B9D8R3</accession>
<evidence type="ECO:0000256" key="6">
    <source>
        <dbReference type="SAM" id="Phobius"/>
    </source>
</evidence>
<name>A0A5B9D8R3_9ARCH</name>
<evidence type="ECO:0000256" key="1">
    <source>
        <dbReference type="ARBA" id="ARBA00004127"/>
    </source>
</evidence>
<keyword evidence="2" id="KW-0813">Transport</keyword>
<dbReference type="Gene3D" id="1.20.1250.20">
    <property type="entry name" value="MFS general substrate transporter like domains"/>
    <property type="match status" value="2"/>
</dbReference>
<dbReference type="CDD" id="cd17482">
    <property type="entry name" value="MFS_YxiO_like"/>
    <property type="match status" value="1"/>
</dbReference>
<comment type="subcellular location">
    <subcellularLocation>
        <location evidence="1">Endomembrane system</location>
        <topology evidence="1">Multi-pass membrane protein</topology>
    </subcellularLocation>
</comment>
<feature type="transmembrane region" description="Helical" evidence="6">
    <location>
        <begin position="124"/>
        <end position="143"/>
    </location>
</feature>
<evidence type="ECO:0000313" key="8">
    <source>
        <dbReference type="EMBL" id="QEE15247.1"/>
    </source>
</evidence>
<feature type="transmembrane region" description="Helical" evidence="6">
    <location>
        <begin position="288"/>
        <end position="307"/>
    </location>
</feature>
<keyword evidence="5 6" id="KW-0472">Membrane</keyword>
<keyword evidence="3 6" id="KW-0812">Transmembrane</keyword>
<dbReference type="EMBL" id="CP042905">
    <property type="protein sequence ID" value="QEE15247.1"/>
    <property type="molecule type" value="Genomic_DNA"/>
</dbReference>
<dbReference type="GO" id="GO:0012505">
    <property type="term" value="C:endomembrane system"/>
    <property type="evidence" value="ECO:0007669"/>
    <property type="project" value="UniProtKB-SubCell"/>
</dbReference>
<evidence type="ECO:0000256" key="4">
    <source>
        <dbReference type="ARBA" id="ARBA00022989"/>
    </source>
</evidence>
<evidence type="ECO:0000256" key="3">
    <source>
        <dbReference type="ARBA" id="ARBA00022692"/>
    </source>
</evidence>
<evidence type="ECO:0000256" key="2">
    <source>
        <dbReference type="ARBA" id="ARBA00022448"/>
    </source>
</evidence>
<reference evidence="8 9" key="1">
    <citation type="journal article" date="2020" name="Nature">
        <title>Isolation of an archaeon at the prokaryote-eukaryote interface.</title>
        <authorList>
            <person name="Imachi H."/>
            <person name="Nobu M.K."/>
            <person name="Nakahara N."/>
            <person name="Morono Y."/>
            <person name="Ogawara M."/>
            <person name="Takaki Y."/>
            <person name="Takano Y."/>
            <person name="Uematsu K."/>
            <person name="Ikuta T."/>
            <person name="Ito M."/>
            <person name="Matsui Y."/>
            <person name="Miyazaki M."/>
            <person name="Murata K."/>
            <person name="Saito Y."/>
            <person name="Sakai S."/>
            <person name="Song C."/>
            <person name="Tasumi E."/>
            <person name="Yamanaka Y."/>
            <person name="Yamaguchi T."/>
            <person name="Kamagata Y."/>
            <person name="Tamaki H."/>
            <person name="Takai K."/>
        </authorList>
    </citation>
    <scope>NUCLEOTIDE SEQUENCE [LARGE SCALE GENOMIC DNA]</scope>
    <source>
        <strain evidence="8 9">MK-D1</strain>
    </source>
</reference>
<dbReference type="GO" id="GO:0022857">
    <property type="term" value="F:transmembrane transporter activity"/>
    <property type="evidence" value="ECO:0007669"/>
    <property type="project" value="InterPro"/>
</dbReference>